<organism evidence="1 2">
    <name type="scientific">Diaphorobacter ruginosibacter</name>
    <dbReference type="NCBI Taxonomy" id="1715720"/>
    <lineage>
        <taxon>Bacteria</taxon>
        <taxon>Pseudomonadati</taxon>
        <taxon>Pseudomonadota</taxon>
        <taxon>Betaproteobacteria</taxon>
        <taxon>Burkholderiales</taxon>
        <taxon>Comamonadaceae</taxon>
        <taxon>Diaphorobacter</taxon>
    </lineage>
</organism>
<evidence type="ECO:0000313" key="1">
    <source>
        <dbReference type="EMBL" id="QNN56345.1"/>
    </source>
</evidence>
<dbReference type="Proteomes" id="UP000515811">
    <property type="component" value="Chromosome"/>
</dbReference>
<dbReference type="EMBL" id="CP060714">
    <property type="protein sequence ID" value="QNN56345.1"/>
    <property type="molecule type" value="Genomic_DNA"/>
</dbReference>
<evidence type="ECO:0000313" key="2">
    <source>
        <dbReference type="Proteomes" id="UP000515811"/>
    </source>
</evidence>
<name>A0A7G9RL70_9BURK</name>
<proteinExistence type="predicted"/>
<dbReference type="RefSeq" id="WP_187596611.1">
    <property type="nucleotide sequence ID" value="NZ_CP060714.1"/>
</dbReference>
<keyword evidence="2" id="KW-1185">Reference proteome</keyword>
<protein>
    <recommendedName>
        <fullName evidence="3">Polymer-forming cytoskeletal protein</fullName>
    </recommendedName>
</protein>
<accession>A0A7G9RL70</accession>
<reference evidence="1 2" key="1">
    <citation type="submission" date="2020-08" db="EMBL/GenBank/DDBJ databases">
        <title>Genome sequence of Diaphorobacter ruginosibacter DSM 27467T.</title>
        <authorList>
            <person name="Hyun D.-W."/>
            <person name="Bae J.-W."/>
        </authorList>
    </citation>
    <scope>NUCLEOTIDE SEQUENCE [LARGE SCALE GENOMIC DNA]</scope>
    <source>
        <strain evidence="1 2">DSM 27467</strain>
    </source>
</reference>
<sequence>MRILKGLLHDIAVTDQSTIEGQVLGNIVVTNGAELHLRGPCAGNLVVRRGGKAFIYAIVTGRIINEGGEIRMQGAMPGEIPT</sequence>
<evidence type="ECO:0008006" key="3">
    <source>
        <dbReference type="Google" id="ProtNLM"/>
    </source>
</evidence>
<dbReference type="KEGG" id="drg:H9K76_17585"/>
<dbReference type="AlphaFoldDB" id="A0A7G9RL70"/>
<gene>
    <name evidence="1" type="ORF">H9K76_17585</name>
</gene>